<dbReference type="GO" id="GO:0098542">
    <property type="term" value="P:defense response to other organism"/>
    <property type="evidence" value="ECO:0007669"/>
    <property type="project" value="TreeGrafter"/>
</dbReference>
<dbReference type="Gene3D" id="1.10.8.430">
    <property type="entry name" value="Helical domain of apoptotic protease-activating factors"/>
    <property type="match status" value="1"/>
</dbReference>
<dbReference type="Gene3D" id="1.20.5.4130">
    <property type="match status" value="1"/>
</dbReference>
<evidence type="ECO:0000256" key="3">
    <source>
        <dbReference type="ARBA" id="ARBA00022737"/>
    </source>
</evidence>
<dbReference type="Pfam" id="PF23559">
    <property type="entry name" value="WHD_DRP"/>
    <property type="match status" value="1"/>
</dbReference>
<evidence type="ECO:0000313" key="9">
    <source>
        <dbReference type="Proteomes" id="UP001141806"/>
    </source>
</evidence>
<dbReference type="InterPro" id="IPR042197">
    <property type="entry name" value="Apaf_helical"/>
</dbReference>
<organism evidence="8 9">
    <name type="scientific">Protea cynaroides</name>
    <dbReference type="NCBI Taxonomy" id="273540"/>
    <lineage>
        <taxon>Eukaryota</taxon>
        <taxon>Viridiplantae</taxon>
        <taxon>Streptophyta</taxon>
        <taxon>Embryophyta</taxon>
        <taxon>Tracheophyta</taxon>
        <taxon>Spermatophyta</taxon>
        <taxon>Magnoliopsida</taxon>
        <taxon>Proteales</taxon>
        <taxon>Proteaceae</taxon>
        <taxon>Protea</taxon>
    </lineage>
</organism>
<dbReference type="InterPro" id="IPR038005">
    <property type="entry name" value="RX-like_CC"/>
</dbReference>
<feature type="domain" description="Disease resistance N-terminal" evidence="6">
    <location>
        <begin position="3"/>
        <end position="60"/>
    </location>
</feature>
<dbReference type="EMBL" id="JAMYWD010000003">
    <property type="protein sequence ID" value="KAJ4976653.1"/>
    <property type="molecule type" value="Genomic_DNA"/>
</dbReference>
<dbReference type="GO" id="GO:0043531">
    <property type="term" value="F:ADP binding"/>
    <property type="evidence" value="ECO:0007669"/>
    <property type="project" value="InterPro"/>
</dbReference>
<dbReference type="FunFam" id="1.10.10.10:FF:000322">
    <property type="entry name" value="Probable disease resistance protein At1g63360"/>
    <property type="match status" value="1"/>
</dbReference>
<protein>
    <submittedName>
        <fullName evidence="8">Uncharacterized protein</fullName>
    </submittedName>
</protein>
<dbReference type="InterPro" id="IPR044974">
    <property type="entry name" value="Disease_R_plants"/>
</dbReference>
<dbReference type="Proteomes" id="UP001141806">
    <property type="component" value="Unassembled WGS sequence"/>
</dbReference>
<dbReference type="CDD" id="cd14798">
    <property type="entry name" value="RX-CC_like"/>
    <property type="match status" value="1"/>
</dbReference>
<dbReference type="InterPro" id="IPR041118">
    <property type="entry name" value="Rx_N"/>
</dbReference>
<sequence>MSFHDELEWINSFLRDADEKRRINKRVDVWVSQIKNLAYDAEDIIDLFIFEVQLQRQRNFLQRCICSPIHIFTLHKFVKQIDDVNTRIKNISANKKSLFFKFFFKRVLLTTRNWDVAKHADPSSVPHELKSLGENEAFELFSNKVFQFEERSDEGSSFHEGLEELGKRLVAKCNGLPLAIVVLGGLLSIKEKTPSVWSRVLESVSWQLSEGPDQCMEILALSYTNLPYYLQSCFLYFGLFPEDHEIESTKLIQFWVAEGFIQQRGDQTMEDITEEYLEELIQRSLIQAARRRSNGGVKTCRIHDLLWDLAISEAKKDKLLEIYGHNYSTSLNRFRRLTIHSNSDDGLRHVTTLQELNIYLMTTKFEARVKKETGEDWEKIKHIPSVTV</sequence>
<evidence type="ECO:0000313" key="8">
    <source>
        <dbReference type="EMBL" id="KAJ4976653.1"/>
    </source>
</evidence>
<dbReference type="Pfam" id="PF18052">
    <property type="entry name" value="Rx_N"/>
    <property type="match status" value="1"/>
</dbReference>
<accession>A0A9Q0KTQ3</accession>
<feature type="domain" description="Disease resistance protein winged helix" evidence="7">
    <location>
        <begin position="239"/>
        <end position="310"/>
    </location>
</feature>
<dbReference type="PANTHER" id="PTHR23155:SF1152">
    <property type="entry name" value="AAA+ ATPASE DOMAIN-CONTAINING PROTEIN"/>
    <property type="match status" value="1"/>
</dbReference>
<reference evidence="8" key="1">
    <citation type="journal article" date="2023" name="Plant J.">
        <title>The genome of the king protea, Protea cynaroides.</title>
        <authorList>
            <person name="Chang J."/>
            <person name="Duong T.A."/>
            <person name="Schoeman C."/>
            <person name="Ma X."/>
            <person name="Roodt D."/>
            <person name="Barker N."/>
            <person name="Li Z."/>
            <person name="Van de Peer Y."/>
            <person name="Mizrachi E."/>
        </authorList>
    </citation>
    <scope>NUCLEOTIDE SEQUENCE</scope>
    <source>
        <tissue evidence="8">Young leaves</tissue>
    </source>
</reference>
<keyword evidence="3" id="KW-0677">Repeat</keyword>
<evidence type="ECO:0000256" key="4">
    <source>
        <dbReference type="ARBA" id="ARBA00022741"/>
    </source>
</evidence>
<keyword evidence="2" id="KW-0963">Cytoplasm</keyword>
<dbReference type="AlphaFoldDB" id="A0A9Q0KTQ3"/>
<keyword evidence="4" id="KW-0547">Nucleotide-binding</keyword>
<comment type="caution">
    <text evidence="8">The sequence shown here is derived from an EMBL/GenBank/DDBJ whole genome shotgun (WGS) entry which is preliminary data.</text>
</comment>
<comment type="subcellular location">
    <subcellularLocation>
        <location evidence="1">Cytoplasm</location>
    </subcellularLocation>
</comment>
<dbReference type="Gene3D" id="1.10.10.10">
    <property type="entry name" value="Winged helix-like DNA-binding domain superfamily/Winged helix DNA-binding domain"/>
    <property type="match status" value="1"/>
</dbReference>
<evidence type="ECO:0000259" key="7">
    <source>
        <dbReference type="Pfam" id="PF23559"/>
    </source>
</evidence>
<dbReference type="OrthoDB" id="1935686at2759"/>
<proteinExistence type="predicted"/>
<dbReference type="PANTHER" id="PTHR23155">
    <property type="entry name" value="DISEASE RESISTANCE PROTEIN RP"/>
    <property type="match status" value="1"/>
</dbReference>
<evidence type="ECO:0000256" key="5">
    <source>
        <dbReference type="ARBA" id="ARBA00022821"/>
    </source>
</evidence>
<dbReference type="InterPro" id="IPR036388">
    <property type="entry name" value="WH-like_DNA-bd_sf"/>
</dbReference>
<dbReference type="InterPro" id="IPR027417">
    <property type="entry name" value="P-loop_NTPase"/>
</dbReference>
<evidence type="ECO:0000256" key="2">
    <source>
        <dbReference type="ARBA" id="ARBA00022490"/>
    </source>
</evidence>
<name>A0A9Q0KTQ3_9MAGN</name>
<dbReference type="InterPro" id="IPR058922">
    <property type="entry name" value="WHD_DRP"/>
</dbReference>
<evidence type="ECO:0000256" key="1">
    <source>
        <dbReference type="ARBA" id="ARBA00004496"/>
    </source>
</evidence>
<keyword evidence="5" id="KW-0611">Plant defense</keyword>
<dbReference type="SUPFAM" id="SSF52540">
    <property type="entry name" value="P-loop containing nucleoside triphosphate hydrolases"/>
    <property type="match status" value="1"/>
</dbReference>
<evidence type="ECO:0000259" key="6">
    <source>
        <dbReference type="Pfam" id="PF18052"/>
    </source>
</evidence>
<dbReference type="FunFam" id="1.10.8.430:FF:000003">
    <property type="entry name" value="Probable disease resistance protein At5g66910"/>
    <property type="match status" value="1"/>
</dbReference>
<gene>
    <name evidence="8" type="ORF">NE237_001759</name>
</gene>
<keyword evidence="9" id="KW-1185">Reference proteome</keyword>